<dbReference type="InterPro" id="IPR002550">
    <property type="entry name" value="CNNM"/>
</dbReference>
<dbReference type="Pfam" id="PF01595">
    <property type="entry name" value="CNNM"/>
    <property type="match status" value="1"/>
</dbReference>
<dbReference type="AlphaFoldDB" id="A0A2W1JL65"/>
<dbReference type="InterPro" id="IPR005170">
    <property type="entry name" value="Transptr-assoc_dom"/>
</dbReference>
<dbReference type="Pfam" id="PF00571">
    <property type="entry name" value="CBS"/>
    <property type="match status" value="1"/>
</dbReference>
<dbReference type="InterPro" id="IPR044751">
    <property type="entry name" value="Ion_transp-like_CBS"/>
</dbReference>
<evidence type="ECO:0000256" key="12">
    <source>
        <dbReference type="SAM" id="Phobius"/>
    </source>
</evidence>
<dbReference type="InterPro" id="IPR046342">
    <property type="entry name" value="CBS_dom_sf"/>
</dbReference>
<keyword evidence="16" id="KW-1185">Reference proteome</keyword>
<comment type="caution">
    <text evidence="15">The sequence shown here is derived from an EMBL/GenBank/DDBJ whole genome shotgun (WGS) entry which is preliminary data.</text>
</comment>
<dbReference type="PROSITE" id="PS51846">
    <property type="entry name" value="CNNM"/>
    <property type="match status" value="1"/>
</dbReference>
<feature type="region of interest" description="Disordered" evidence="11">
    <location>
        <begin position="462"/>
        <end position="489"/>
    </location>
</feature>
<keyword evidence="3" id="KW-1003">Cell membrane</keyword>
<feature type="domain" description="CBS" evidence="13">
    <location>
        <begin position="248"/>
        <end position="309"/>
    </location>
</feature>
<dbReference type="InterPro" id="IPR016169">
    <property type="entry name" value="FAD-bd_PCMH_sub2"/>
</dbReference>
<dbReference type="SUPFAM" id="SSF56176">
    <property type="entry name" value="FAD-binding/transporter-associated domain-like"/>
    <property type="match status" value="1"/>
</dbReference>
<dbReference type="Gene3D" id="3.10.580.10">
    <property type="entry name" value="CBS-domain"/>
    <property type="match status" value="1"/>
</dbReference>
<dbReference type="InterPro" id="IPR036318">
    <property type="entry name" value="FAD-bd_PCMH-like_sf"/>
</dbReference>
<evidence type="ECO:0000259" key="13">
    <source>
        <dbReference type="PROSITE" id="PS51371"/>
    </source>
</evidence>
<dbReference type="Proteomes" id="UP000248857">
    <property type="component" value="Unassembled WGS sequence"/>
</dbReference>
<protein>
    <submittedName>
        <fullName evidence="15">Magnesium and cobalt efflux protein CorC</fullName>
    </submittedName>
</protein>
<feature type="transmembrane region" description="Helical" evidence="12">
    <location>
        <begin position="30"/>
        <end position="50"/>
    </location>
</feature>
<evidence type="ECO:0000256" key="9">
    <source>
        <dbReference type="PROSITE-ProRule" id="PRU00703"/>
    </source>
</evidence>
<evidence type="ECO:0000256" key="6">
    <source>
        <dbReference type="ARBA" id="ARBA00022989"/>
    </source>
</evidence>
<gene>
    <name evidence="15" type="primary">corC_1</name>
    <name evidence="15" type="ORF">C1752_01206</name>
</gene>
<dbReference type="InterPro" id="IPR051676">
    <property type="entry name" value="UPF0053_domain"/>
</dbReference>
<evidence type="ECO:0000256" key="4">
    <source>
        <dbReference type="ARBA" id="ARBA00022692"/>
    </source>
</evidence>
<proteinExistence type="inferred from homology"/>
<dbReference type="EMBL" id="PQWO01000003">
    <property type="protein sequence ID" value="PZD74133.1"/>
    <property type="molecule type" value="Genomic_DNA"/>
</dbReference>
<reference evidence="15 16" key="1">
    <citation type="journal article" date="2018" name="Sci. Rep.">
        <title>A novel species of the marine cyanobacterium Acaryochloris with a unique pigment content and lifestyle.</title>
        <authorList>
            <person name="Partensky F."/>
            <person name="Six C."/>
            <person name="Ratin M."/>
            <person name="Garczarek L."/>
            <person name="Vaulot D."/>
            <person name="Probert I."/>
            <person name="Calteau A."/>
            <person name="Gourvil P."/>
            <person name="Marie D."/>
            <person name="Grebert T."/>
            <person name="Bouchier C."/>
            <person name="Le Panse S."/>
            <person name="Gachenot M."/>
            <person name="Rodriguez F."/>
            <person name="Garrido J.L."/>
        </authorList>
    </citation>
    <scope>NUCLEOTIDE SEQUENCE [LARGE SCALE GENOMIC DNA]</scope>
    <source>
        <strain evidence="15 16">RCC1774</strain>
    </source>
</reference>
<evidence type="ECO:0000256" key="10">
    <source>
        <dbReference type="PROSITE-ProRule" id="PRU01193"/>
    </source>
</evidence>
<accession>A0A2W1JL65</accession>
<feature type="domain" description="CBS" evidence="13">
    <location>
        <begin position="315"/>
        <end position="372"/>
    </location>
</feature>
<dbReference type="RefSeq" id="WP_110985183.1">
    <property type="nucleotide sequence ID" value="NZ_CAWNWM010000003.1"/>
</dbReference>
<evidence type="ECO:0000256" key="2">
    <source>
        <dbReference type="ARBA" id="ARBA00006337"/>
    </source>
</evidence>
<dbReference type="Pfam" id="PF03471">
    <property type="entry name" value="CorC_HlyC"/>
    <property type="match status" value="1"/>
</dbReference>
<evidence type="ECO:0000256" key="8">
    <source>
        <dbReference type="ARBA" id="ARBA00023136"/>
    </source>
</evidence>
<evidence type="ECO:0000259" key="14">
    <source>
        <dbReference type="PROSITE" id="PS51846"/>
    </source>
</evidence>
<evidence type="ECO:0000313" key="16">
    <source>
        <dbReference type="Proteomes" id="UP000248857"/>
    </source>
</evidence>
<dbReference type="GO" id="GO:0005886">
    <property type="term" value="C:plasma membrane"/>
    <property type="evidence" value="ECO:0007669"/>
    <property type="project" value="UniProtKB-SubCell"/>
</dbReference>
<keyword evidence="5" id="KW-0677">Repeat</keyword>
<organism evidence="15 16">
    <name type="scientific">Acaryochloris thomasi RCC1774</name>
    <dbReference type="NCBI Taxonomy" id="1764569"/>
    <lineage>
        <taxon>Bacteria</taxon>
        <taxon>Bacillati</taxon>
        <taxon>Cyanobacteriota</taxon>
        <taxon>Cyanophyceae</taxon>
        <taxon>Acaryochloridales</taxon>
        <taxon>Acaryochloridaceae</taxon>
        <taxon>Acaryochloris</taxon>
        <taxon>Acaryochloris thomasi</taxon>
    </lineage>
</organism>
<dbReference type="SMART" id="SM01091">
    <property type="entry name" value="CorC_HlyC"/>
    <property type="match status" value="1"/>
</dbReference>
<evidence type="ECO:0000256" key="11">
    <source>
        <dbReference type="SAM" id="MobiDB-lite"/>
    </source>
</evidence>
<evidence type="ECO:0000256" key="3">
    <source>
        <dbReference type="ARBA" id="ARBA00022475"/>
    </source>
</evidence>
<dbReference type="SUPFAM" id="SSF54631">
    <property type="entry name" value="CBS-domain pair"/>
    <property type="match status" value="1"/>
</dbReference>
<feature type="domain" description="CNNM transmembrane" evidence="14">
    <location>
        <begin position="21"/>
        <end position="233"/>
    </location>
</feature>
<dbReference type="CDD" id="cd04590">
    <property type="entry name" value="CBS_pair_CorC_HlyC_assoc"/>
    <property type="match status" value="1"/>
</dbReference>
<keyword evidence="7 9" id="KW-0129">CBS domain</keyword>
<evidence type="ECO:0000313" key="15">
    <source>
        <dbReference type="EMBL" id="PZD74133.1"/>
    </source>
</evidence>
<dbReference type="GO" id="GO:0050660">
    <property type="term" value="F:flavin adenine dinucleotide binding"/>
    <property type="evidence" value="ECO:0007669"/>
    <property type="project" value="InterPro"/>
</dbReference>
<feature type="transmembrane region" description="Helical" evidence="12">
    <location>
        <begin position="124"/>
        <end position="149"/>
    </location>
</feature>
<comment type="subcellular location">
    <subcellularLocation>
        <location evidence="1">Cell membrane</location>
        <topology evidence="1">Multi-pass membrane protein</topology>
    </subcellularLocation>
</comment>
<evidence type="ECO:0000256" key="7">
    <source>
        <dbReference type="ARBA" id="ARBA00023122"/>
    </source>
</evidence>
<sequence>MVNLHALFSMPFSVVAQAELAGSEIISRCVAIATLIAINAFFVAAEFSIVSVRRSRINQLVQEGDAQAKTVQGLQRELDRLLSTTQLGITLSSLALGWIGEKTMATVVMVWLQRWPLSDDTSTTVAHSIAVPIAFVAIAYLQIVLGELFPKSLALIYPERLARLLGPTSLSIARLFNPFIWVLKQSTRYLLRIVGIRYTNQSWANDVTPEELQMIIATSTAVTGLEEDERELLTNVFEFGEAQVEEVMVPRTSIDAIPETASLKAVLEEVARSGHDYYPVTGESLDDIRGMLRFKNLAAALANDQISPESSIQEWTQAAWFVPEGTPIRDVLQRMQKFHLAMMMVREDESDGTAGLVTLTDLVNELLGNDDEPPPSMPGPLIQEQDNHTFLIQAQTDLDLVNEQLAIELPITDEYQTLGGFVLCQLQKIPAQGEHCFYENLKLTVATAEGPRLTLIKVEIVEPSSKASTPDEANSPTTVEQTPHEVDQS</sequence>
<name>A0A2W1JL65_9CYAN</name>
<comment type="similarity">
    <text evidence="2">Belongs to the UPF0053 family.</text>
</comment>
<dbReference type="PANTHER" id="PTHR43099:SF2">
    <property type="entry name" value="UPF0053 PROTEIN YRKA"/>
    <property type="match status" value="1"/>
</dbReference>
<feature type="compositionally biased region" description="Polar residues" evidence="11">
    <location>
        <begin position="465"/>
        <end position="481"/>
    </location>
</feature>
<dbReference type="Gene3D" id="3.30.465.10">
    <property type="match status" value="1"/>
</dbReference>
<dbReference type="InterPro" id="IPR000644">
    <property type="entry name" value="CBS_dom"/>
</dbReference>
<evidence type="ECO:0000256" key="1">
    <source>
        <dbReference type="ARBA" id="ARBA00004651"/>
    </source>
</evidence>
<dbReference type="OrthoDB" id="9798188at2"/>
<keyword evidence="4 10" id="KW-0812">Transmembrane</keyword>
<dbReference type="PROSITE" id="PS51371">
    <property type="entry name" value="CBS"/>
    <property type="match status" value="2"/>
</dbReference>
<keyword evidence="8 10" id="KW-0472">Membrane</keyword>
<keyword evidence="6 10" id="KW-1133">Transmembrane helix</keyword>
<dbReference type="PANTHER" id="PTHR43099">
    <property type="entry name" value="UPF0053 PROTEIN YRKA"/>
    <property type="match status" value="1"/>
</dbReference>
<evidence type="ECO:0000256" key="5">
    <source>
        <dbReference type="ARBA" id="ARBA00022737"/>
    </source>
</evidence>